<dbReference type="OrthoDB" id="7915823at2"/>
<feature type="region of interest" description="Disordered" evidence="1">
    <location>
        <begin position="100"/>
        <end position="126"/>
    </location>
</feature>
<dbReference type="EMBL" id="VCLB01000008">
    <property type="protein sequence ID" value="TNB46823.1"/>
    <property type="molecule type" value="Genomic_DNA"/>
</dbReference>
<reference evidence="2 3" key="1">
    <citation type="submission" date="2019-05" db="EMBL/GenBank/DDBJ databases">
        <authorList>
            <person name="Lee S.D."/>
        </authorList>
    </citation>
    <scope>NUCLEOTIDE SEQUENCE [LARGE SCALE GENOMIC DNA]</scope>
    <source>
        <strain evidence="2 3">GH2-6</strain>
    </source>
</reference>
<accession>A0A5C4JMY1</accession>
<protein>
    <submittedName>
        <fullName evidence="2">Uncharacterized protein</fullName>
    </submittedName>
</protein>
<evidence type="ECO:0000313" key="3">
    <source>
        <dbReference type="Proteomes" id="UP000307874"/>
    </source>
</evidence>
<keyword evidence="3" id="KW-1185">Reference proteome</keyword>
<comment type="caution">
    <text evidence="2">The sequence shown here is derived from an EMBL/GenBank/DDBJ whole genome shotgun (WGS) entry which is preliminary data.</text>
</comment>
<evidence type="ECO:0000256" key="1">
    <source>
        <dbReference type="SAM" id="MobiDB-lite"/>
    </source>
</evidence>
<name>A0A5C4JMY1_9HYPH</name>
<organism evidence="2 3">
    <name type="scientific">Martelella lutilitoris</name>
    <dbReference type="NCBI Taxonomy" id="2583532"/>
    <lineage>
        <taxon>Bacteria</taxon>
        <taxon>Pseudomonadati</taxon>
        <taxon>Pseudomonadota</taxon>
        <taxon>Alphaproteobacteria</taxon>
        <taxon>Hyphomicrobiales</taxon>
        <taxon>Aurantimonadaceae</taxon>
        <taxon>Martelella</taxon>
    </lineage>
</organism>
<proteinExistence type="predicted"/>
<evidence type="ECO:0000313" key="2">
    <source>
        <dbReference type="EMBL" id="TNB46823.1"/>
    </source>
</evidence>
<dbReference type="RefSeq" id="WP_138749264.1">
    <property type="nucleotide sequence ID" value="NZ_VCLB01000008.1"/>
</dbReference>
<sequence>MRKALEPANERQSDIMLDALMDRGFAIPDSVNADKAGQFYAEAMRGKPIGALRRVFENLRLGRYPKFQSFLPKPAELSALVDAAAKHDRDLLRIEHEQAEAAKEREAERARRYLTPEERERRRRRARAVREMIGTATEARKVEESEDD</sequence>
<dbReference type="AlphaFoldDB" id="A0A5C4JMY1"/>
<reference evidence="2 3" key="2">
    <citation type="submission" date="2019-06" db="EMBL/GenBank/DDBJ databases">
        <title>Martelella lutilitoris sp. nov., isolated from a tidal mudflat.</title>
        <authorList>
            <person name="Kim Y.-J."/>
        </authorList>
    </citation>
    <scope>NUCLEOTIDE SEQUENCE [LARGE SCALE GENOMIC DNA]</scope>
    <source>
        <strain evidence="2 3">GH2-6</strain>
    </source>
</reference>
<feature type="compositionally biased region" description="Basic and acidic residues" evidence="1">
    <location>
        <begin position="100"/>
        <end position="120"/>
    </location>
</feature>
<gene>
    <name evidence="2" type="ORF">FF124_14795</name>
</gene>
<dbReference type="Proteomes" id="UP000307874">
    <property type="component" value="Unassembled WGS sequence"/>
</dbReference>